<keyword evidence="4" id="KW-1185">Reference proteome</keyword>
<feature type="compositionally biased region" description="Basic and acidic residues" evidence="2">
    <location>
        <begin position="278"/>
        <end position="288"/>
    </location>
</feature>
<evidence type="ECO:0000313" key="3">
    <source>
        <dbReference type="EMBL" id="KAF9937421.1"/>
    </source>
</evidence>
<sequence>MAQRLDLPIVPGKGLGWFKLGMSLWDTIRHLRDQVALIPVVDFKYSEEDPFAADIILKLKSNGIELRFEPYSQRLKLIIVDDFQRVRLTYKGDEVSSSKAVPTGELINKLFGPAFPGEFDSSTTQYTLLYPGLSLVFPIPEHLMLTYQVSADVPIEFPDGGTPFATHMYIYFGESWVKASLPSLPGPTLHGGRMGGNRGEVDRVIAQINHGVVIHFVGGTQSQKCPILFLVTTPQDLIADLGPPGSIYYKEDDKLEIHSDNNKDSYQTQQEDDGIMGKMDDIGYERSSHTPQASQQPNDYFYNYFNLGIDVLFDGSSHRCKKIVLHTNIPGHFDFQW</sequence>
<comment type="caution">
    <text evidence="3">The sequence shown here is derived from an EMBL/GenBank/DDBJ whole genome shotgun (WGS) entry which is preliminary data.</text>
</comment>
<proteinExistence type="inferred from homology"/>
<feature type="region of interest" description="Disordered" evidence="2">
    <location>
        <begin position="258"/>
        <end position="295"/>
    </location>
</feature>
<gene>
    <name evidence="3" type="ORF">BGZ65_001512</name>
</gene>
<protein>
    <submittedName>
        <fullName evidence="3">Uncharacterized protein</fullName>
    </submittedName>
</protein>
<dbReference type="PANTHER" id="PTHR13465">
    <property type="entry name" value="UPF0183 PROTEIN"/>
    <property type="match status" value="1"/>
</dbReference>
<evidence type="ECO:0000256" key="1">
    <source>
        <dbReference type="ARBA" id="ARBA00024339"/>
    </source>
</evidence>
<dbReference type="InterPro" id="IPR039156">
    <property type="entry name" value="PHAF1/BROMI"/>
</dbReference>
<dbReference type="Proteomes" id="UP000749646">
    <property type="component" value="Unassembled WGS sequence"/>
</dbReference>
<dbReference type="GO" id="GO:0005802">
    <property type="term" value="C:trans-Golgi network"/>
    <property type="evidence" value="ECO:0007669"/>
    <property type="project" value="TreeGrafter"/>
</dbReference>
<dbReference type="OrthoDB" id="411211at2759"/>
<reference evidence="3" key="1">
    <citation type="journal article" date="2020" name="Fungal Divers.">
        <title>Resolving the Mortierellaceae phylogeny through synthesis of multi-gene phylogenetics and phylogenomics.</title>
        <authorList>
            <person name="Vandepol N."/>
            <person name="Liber J."/>
            <person name="Desiro A."/>
            <person name="Na H."/>
            <person name="Kennedy M."/>
            <person name="Barry K."/>
            <person name="Grigoriev I.V."/>
            <person name="Miller A.N."/>
            <person name="O'Donnell K."/>
            <person name="Stajich J.E."/>
            <person name="Bonito G."/>
        </authorList>
    </citation>
    <scope>NUCLEOTIDE SEQUENCE</scope>
    <source>
        <strain evidence="3">MES-2147</strain>
    </source>
</reference>
<accession>A0A9P6LT15</accession>
<dbReference type="PANTHER" id="PTHR13465:SF2">
    <property type="entry name" value="PHAGOSOME ASSEMBLY FACTOR 1"/>
    <property type="match status" value="1"/>
</dbReference>
<organism evidence="3 4">
    <name type="scientific">Modicella reniformis</name>
    <dbReference type="NCBI Taxonomy" id="1440133"/>
    <lineage>
        <taxon>Eukaryota</taxon>
        <taxon>Fungi</taxon>
        <taxon>Fungi incertae sedis</taxon>
        <taxon>Mucoromycota</taxon>
        <taxon>Mortierellomycotina</taxon>
        <taxon>Mortierellomycetes</taxon>
        <taxon>Mortierellales</taxon>
        <taxon>Mortierellaceae</taxon>
        <taxon>Modicella</taxon>
    </lineage>
</organism>
<name>A0A9P6LT15_9FUNG</name>
<dbReference type="Pfam" id="PF03676">
    <property type="entry name" value="PHAF1"/>
    <property type="match status" value="2"/>
</dbReference>
<dbReference type="InterPro" id="IPR005373">
    <property type="entry name" value="PHAF1"/>
</dbReference>
<dbReference type="AlphaFoldDB" id="A0A9P6LT15"/>
<evidence type="ECO:0000313" key="4">
    <source>
        <dbReference type="Proteomes" id="UP000749646"/>
    </source>
</evidence>
<dbReference type="GO" id="GO:0043001">
    <property type="term" value="P:Golgi to plasma membrane protein transport"/>
    <property type="evidence" value="ECO:0007669"/>
    <property type="project" value="TreeGrafter"/>
</dbReference>
<comment type="similarity">
    <text evidence="1">Belongs to the PHAF1 family.</text>
</comment>
<dbReference type="EMBL" id="JAAAHW010009691">
    <property type="protein sequence ID" value="KAF9937421.1"/>
    <property type="molecule type" value="Genomic_DNA"/>
</dbReference>
<evidence type="ECO:0000256" key="2">
    <source>
        <dbReference type="SAM" id="MobiDB-lite"/>
    </source>
</evidence>